<evidence type="ECO:0000313" key="3">
    <source>
        <dbReference type="Proteomes" id="UP001597512"/>
    </source>
</evidence>
<gene>
    <name evidence="2" type="ORF">ACFS25_27345</name>
</gene>
<sequence length="122" mass="13310">MIKLLVLMLGLVATTAPFAQQTILQTPAASTYQARLLVTANQKIRLYIQPQSTKGLIILRDAQDHPLYTATVTLKEGFGQQFDITDLAVGTYRLTVTTGTATATKTFIVQPVPNQTFIVQTA</sequence>
<proteinExistence type="predicted"/>
<comment type="caution">
    <text evidence="2">The sequence shown here is derived from an EMBL/GenBank/DDBJ whole genome shotgun (WGS) entry which is preliminary data.</text>
</comment>
<protein>
    <submittedName>
        <fullName evidence="2">T9SS C-terminal target domain-containing protein</fullName>
    </submittedName>
</protein>
<evidence type="ECO:0000313" key="2">
    <source>
        <dbReference type="EMBL" id="MFD2937519.1"/>
    </source>
</evidence>
<dbReference type="Proteomes" id="UP001597512">
    <property type="component" value="Unassembled WGS sequence"/>
</dbReference>
<keyword evidence="3" id="KW-1185">Reference proteome</keyword>
<evidence type="ECO:0000256" key="1">
    <source>
        <dbReference type="SAM" id="SignalP"/>
    </source>
</evidence>
<organism evidence="2 3">
    <name type="scientific">Spirosoma flavum</name>
    <dbReference type="NCBI Taxonomy" id="2048557"/>
    <lineage>
        <taxon>Bacteria</taxon>
        <taxon>Pseudomonadati</taxon>
        <taxon>Bacteroidota</taxon>
        <taxon>Cytophagia</taxon>
        <taxon>Cytophagales</taxon>
        <taxon>Cytophagaceae</taxon>
        <taxon>Spirosoma</taxon>
    </lineage>
</organism>
<dbReference type="EMBL" id="JBHUOM010000035">
    <property type="protein sequence ID" value="MFD2937519.1"/>
    <property type="molecule type" value="Genomic_DNA"/>
</dbReference>
<dbReference type="RefSeq" id="WP_381507675.1">
    <property type="nucleotide sequence ID" value="NZ_JBHUOM010000035.1"/>
</dbReference>
<keyword evidence="1" id="KW-0732">Signal</keyword>
<reference evidence="3" key="1">
    <citation type="journal article" date="2019" name="Int. J. Syst. Evol. Microbiol.">
        <title>The Global Catalogue of Microorganisms (GCM) 10K type strain sequencing project: providing services to taxonomists for standard genome sequencing and annotation.</title>
        <authorList>
            <consortium name="The Broad Institute Genomics Platform"/>
            <consortium name="The Broad Institute Genome Sequencing Center for Infectious Disease"/>
            <person name="Wu L."/>
            <person name="Ma J."/>
        </authorList>
    </citation>
    <scope>NUCLEOTIDE SEQUENCE [LARGE SCALE GENOMIC DNA]</scope>
    <source>
        <strain evidence="3">KCTC 52490</strain>
    </source>
</reference>
<accession>A0ABW6AU05</accession>
<feature type="signal peptide" evidence="1">
    <location>
        <begin position="1"/>
        <end position="19"/>
    </location>
</feature>
<name>A0ABW6AU05_9BACT</name>
<feature type="chain" id="PRO_5046755353" evidence="1">
    <location>
        <begin position="20"/>
        <end position="122"/>
    </location>
</feature>